<feature type="domain" description="Exonuclease" evidence="9">
    <location>
        <begin position="324"/>
        <end position="484"/>
    </location>
</feature>
<dbReference type="AlphaFoldDB" id="A0A9P7BDI5"/>
<keyword evidence="5" id="KW-0378">Hydrolase</keyword>
<protein>
    <recommendedName>
        <fullName evidence="9">Exonuclease domain-containing protein</fullName>
    </recommendedName>
</protein>
<keyword evidence="7" id="KW-0539">Nucleus</keyword>
<dbReference type="SUPFAM" id="SSF53098">
    <property type="entry name" value="Ribonuclease H-like"/>
    <property type="match status" value="1"/>
</dbReference>
<dbReference type="InterPro" id="IPR047021">
    <property type="entry name" value="REXO1/3/4-like"/>
</dbReference>
<dbReference type="GO" id="GO:0004527">
    <property type="term" value="F:exonuclease activity"/>
    <property type="evidence" value="ECO:0007669"/>
    <property type="project" value="UniProtKB-KW"/>
</dbReference>
<dbReference type="EMBL" id="PUHR01000006">
    <property type="protein sequence ID" value="KAG0671982.1"/>
    <property type="molecule type" value="Genomic_DNA"/>
</dbReference>
<dbReference type="InterPro" id="IPR036397">
    <property type="entry name" value="RNaseH_sf"/>
</dbReference>
<evidence type="ECO:0000256" key="4">
    <source>
        <dbReference type="ARBA" id="ARBA00022722"/>
    </source>
</evidence>
<comment type="subcellular location">
    <subcellularLocation>
        <location evidence="1">Nucleus</location>
    </subcellularLocation>
</comment>
<evidence type="ECO:0000259" key="9">
    <source>
        <dbReference type="SMART" id="SM00479"/>
    </source>
</evidence>
<dbReference type="PANTHER" id="PTHR12801:SF115">
    <property type="entry name" value="FI18136P1-RELATED"/>
    <property type="match status" value="1"/>
</dbReference>
<sequence length="669" mass="75853">MTSYGTESPKVSPRKVETIPPIQPLNGNHKAPETIEENGSFSLSPNRPNSVHDKVARLSIHGSDSAHKNLLESLKSDTNGPSFAPKRRRSSVQLTSQLNNNNMHNEILSRKNSLTSMKVIKKKKKMNAPMDLKVFENAYSKNISIKDLRDLTLFLMNANNNMPQWLRIKNRPIGLKMVVLFMPGLEPQDFQMPNQESFAKDLPYDNHYFLTGNTNTNLIENCQSIPVAAPGSRLSLFSAYNSFINVGLTKNEKEIKKKELSNKKVVITDLLMRLDQLVENGYPIHPTTDGLTSEDQFANREMKRETDDNISWYNTIKFDHSGSHIFGLDCEMCLAGRDFVLTRVSILDFQGNVIYDQLVKPDVEITDYLTKYSGITKEKLDPVTITLKDVQHKIIKLISSDDILIGHSLQSDLFALKLRHPKIVDTAVIFDHKAGPPFKPALKYLASEYLNIDIQNNSSDGHDSIEDARTCIDLTKLKISNGLWFGLSINTENLFVRLNEKSDKKSLILNDYVFKNFDLADENNGTNGTFSKKIRCFNDTEIYDNIQSHIDEFDICVGRLRELEFNRGYSQKPAKSHMIEDKSSDEIIRLCNERINKIYESLPVGSVILLASGCGDTKDFNIMMKEMNALNKEEKMEMKKNRNDELATAVAKARDSVVSMIVKTDPKII</sequence>
<keyword evidence="11" id="KW-1185">Reference proteome</keyword>
<evidence type="ECO:0000256" key="3">
    <source>
        <dbReference type="ARBA" id="ARBA00022552"/>
    </source>
</evidence>
<dbReference type="Proteomes" id="UP000750334">
    <property type="component" value="Unassembled WGS sequence"/>
</dbReference>
<keyword evidence="3" id="KW-0698">rRNA processing</keyword>
<keyword evidence="4" id="KW-0540">Nuclease</keyword>
<organism evidence="10 11">
    <name type="scientific">Maudiozyma exigua</name>
    <name type="common">Yeast</name>
    <name type="synonym">Kazachstania exigua</name>
    <dbReference type="NCBI Taxonomy" id="34358"/>
    <lineage>
        <taxon>Eukaryota</taxon>
        <taxon>Fungi</taxon>
        <taxon>Dikarya</taxon>
        <taxon>Ascomycota</taxon>
        <taxon>Saccharomycotina</taxon>
        <taxon>Saccharomycetes</taxon>
        <taxon>Saccharomycetales</taxon>
        <taxon>Saccharomycetaceae</taxon>
        <taxon>Maudiozyma</taxon>
    </lineage>
</organism>
<dbReference type="GO" id="GO:0006364">
    <property type="term" value="P:rRNA processing"/>
    <property type="evidence" value="ECO:0007669"/>
    <property type="project" value="UniProtKB-KW"/>
</dbReference>
<proteinExistence type="inferred from homology"/>
<comment type="similarity">
    <text evidence="2">Belongs to the REXO1/REXO3 family.</text>
</comment>
<gene>
    <name evidence="10" type="ORF">C6P45_004451</name>
</gene>
<comment type="caution">
    <text evidence="10">The sequence shown here is derived from an EMBL/GenBank/DDBJ whole genome shotgun (WGS) entry which is preliminary data.</text>
</comment>
<accession>A0A9P7BDI5</accession>
<evidence type="ECO:0000256" key="8">
    <source>
        <dbReference type="SAM" id="MobiDB-lite"/>
    </source>
</evidence>
<dbReference type="InterPro" id="IPR034922">
    <property type="entry name" value="REX1-like_exo"/>
</dbReference>
<dbReference type="InterPro" id="IPR013520">
    <property type="entry name" value="Ribonucl_H"/>
</dbReference>
<evidence type="ECO:0000313" key="11">
    <source>
        <dbReference type="Proteomes" id="UP000750334"/>
    </source>
</evidence>
<evidence type="ECO:0000313" key="10">
    <source>
        <dbReference type="EMBL" id="KAG0671982.1"/>
    </source>
</evidence>
<dbReference type="SMART" id="SM00479">
    <property type="entry name" value="EXOIII"/>
    <property type="match status" value="1"/>
</dbReference>
<dbReference type="PANTHER" id="PTHR12801">
    <property type="entry name" value="RNA EXONUCLEASE REXO1 / RECO3 FAMILY MEMBER-RELATED"/>
    <property type="match status" value="1"/>
</dbReference>
<evidence type="ECO:0000256" key="7">
    <source>
        <dbReference type="ARBA" id="ARBA00023242"/>
    </source>
</evidence>
<evidence type="ECO:0000256" key="1">
    <source>
        <dbReference type="ARBA" id="ARBA00004123"/>
    </source>
</evidence>
<reference evidence="10 11" key="1">
    <citation type="submission" date="2020-11" db="EMBL/GenBank/DDBJ databases">
        <title>Kefir isolates.</title>
        <authorList>
            <person name="Marcisauskas S."/>
            <person name="Kim Y."/>
            <person name="Blasche S."/>
        </authorList>
    </citation>
    <scope>NUCLEOTIDE SEQUENCE [LARGE SCALE GENOMIC DNA]</scope>
    <source>
        <strain evidence="10 11">OG2</strain>
    </source>
</reference>
<feature type="region of interest" description="Disordered" evidence="8">
    <location>
        <begin position="1"/>
        <end position="48"/>
    </location>
</feature>
<dbReference type="Gene3D" id="3.30.420.10">
    <property type="entry name" value="Ribonuclease H-like superfamily/Ribonuclease H"/>
    <property type="match status" value="1"/>
</dbReference>
<evidence type="ECO:0000256" key="5">
    <source>
        <dbReference type="ARBA" id="ARBA00022801"/>
    </source>
</evidence>
<name>A0A9P7BDI5_MAUEX</name>
<dbReference type="OrthoDB" id="206335at2759"/>
<evidence type="ECO:0000256" key="2">
    <source>
        <dbReference type="ARBA" id="ARBA00006357"/>
    </source>
</evidence>
<keyword evidence="6" id="KW-0269">Exonuclease</keyword>
<evidence type="ECO:0000256" key="6">
    <source>
        <dbReference type="ARBA" id="ARBA00022839"/>
    </source>
</evidence>
<dbReference type="InterPro" id="IPR012337">
    <property type="entry name" value="RNaseH-like_sf"/>
</dbReference>
<feature type="compositionally biased region" description="Polar residues" evidence="8">
    <location>
        <begin position="37"/>
        <end position="48"/>
    </location>
</feature>
<dbReference type="FunFam" id="3.30.420.10:FF:000019">
    <property type="entry name" value="RNA exonuclease NEF-sp"/>
    <property type="match status" value="1"/>
</dbReference>
<dbReference type="CDD" id="cd06145">
    <property type="entry name" value="REX1_like"/>
    <property type="match status" value="1"/>
</dbReference>
<dbReference type="Pfam" id="PF00929">
    <property type="entry name" value="RNase_T"/>
    <property type="match status" value="1"/>
</dbReference>
<dbReference type="GO" id="GO:0005634">
    <property type="term" value="C:nucleus"/>
    <property type="evidence" value="ECO:0007669"/>
    <property type="project" value="UniProtKB-SubCell"/>
</dbReference>
<dbReference type="GO" id="GO:0003676">
    <property type="term" value="F:nucleic acid binding"/>
    <property type="evidence" value="ECO:0007669"/>
    <property type="project" value="InterPro"/>
</dbReference>